<dbReference type="SUPFAM" id="SSF55729">
    <property type="entry name" value="Acyl-CoA N-acyltransferases (Nat)"/>
    <property type="match status" value="2"/>
</dbReference>
<evidence type="ECO:0000256" key="5">
    <source>
        <dbReference type="ARBA" id="ARBA00023315"/>
    </source>
</evidence>
<evidence type="ECO:0000256" key="6">
    <source>
        <dbReference type="ARBA" id="ARBA00023316"/>
    </source>
</evidence>
<evidence type="ECO:0000256" key="1">
    <source>
        <dbReference type="ARBA" id="ARBA00009943"/>
    </source>
</evidence>
<dbReference type="Gene3D" id="3.40.630.30">
    <property type="match status" value="2"/>
</dbReference>
<dbReference type="PROSITE" id="PS51191">
    <property type="entry name" value="FEMABX"/>
    <property type="match status" value="1"/>
</dbReference>
<keyword evidence="8" id="KW-1185">Reference proteome</keyword>
<dbReference type="Pfam" id="PF02388">
    <property type="entry name" value="FemAB"/>
    <property type="match status" value="2"/>
</dbReference>
<dbReference type="InterPro" id="IPR003447">
    <property type="entry name" value="FEMABX"/>
</dbReference>
<evidence type="ECO:0000256" key="3">
    <source>
        <dbReference type="ARBA" id="ARBA00022960"/>
    </source>
</evidence>
<dbReference type="GO" id="GO:0009252">
    <property type="term" value="P:peptidoglycan biosynthetic process"/>
    <property type="evidence" value="ECO:0007669"/>
    <property type="project" value="UniProtKB-KW"/>
</dbReference>
<proteinExistence type="inferred from homology"/>
<dbReference type="GO" id="GO:0008360">
    <property type="term" value="P:regulation of cell shape"/>
    <property type="evidence" value="ECO:0007669"/>
    <property type="project" value="UniProtKB-KW"/>
</dbReference>
<keyword evidence="2 7" id="KW-0808">Transferase</keyword>
<dbReference type="AlphaFoldDB" id="A0A4R2TEM2"/>
<comment type="similarity">
    <text evidence="1">Belongs to the FemABX family.</text>
</comment>
<evidence type="ECO:0000256" key="2">
    <source>
        <dbReference type="ARBA" id="ARBA00022679"/>
    </source>
</evidence>
<evidence type="ECO:0000256" key="4">
    <source>
        <dbReference type="ARBA" id="ARBA00022984"/>
    </source>
</evidence>
<protein>
    <submittedName>
        <fullName evidence="7">Lipid II:glycine glycyltransferase (Peptidoglycan interpeptide bridge formation enzyme)</fullName>
    </submittedName>
</protein>
<dbReference type="OrthoDB" id="9785911at2"/>
<organism evidence="7 8">
    <name type="scientific">Serpentinicella alkaliphila</name>
    <dbReference type="NCBI Taxonomy" id="1734049"/>
    <lineage>
        <taxon>Bacteria</taxon>
        <taxon>Bacillati</taxon>
        <taxon>Bacillota</taxon>
        <taxon>Clostridia</taxon>
        <taxon>Peptostreptococcales</taxon>
        <taxon>Natronincolaceae</taxon>
        <taxon>Serpentinicella</taxon>
    </lineage>
</organism>
<keyword evidence="6" id="KW-0961">Cell wall biogenesis/degradation</keyword>
<keyword evidence="3" id="KW-0133">Cell shape</keyword>
<dbReference type="RefSeq" id="WP_132848650.1">
    <property type="nucleotide sequence ID" value="NZ_CP058648.1"/>
</dbReference>
<evidence type="ECO:0000313" key="7">
    <source>
        <dbReference type="EMBL" id="TCQ01970.1"/>
    </source>
</evidence>
<keyword evidence="5" id="KW-0012">Acyltransferase</keyword>
<reference evidence="7 8" key="1">
    <citation type="submission" date="2019-03" db="EMBL/GenBank/DDBJ databases">
        <title>Genomic Encyclopedia of Type Strains, Phase IV (KMG-IV): sequencing the most valuable type-strain genomes for metagenomic binning, comparative biology and taxonomic classification.</title>
        <authorList>
            <person name="Goeker M."/>
        </authorList>
    </citation>
    <scope>NUCLEOTIDE SEQUENCE [LARGE SCALE GENOMIC DNA]</scope>
    <source>
        <strain evidence="7 8">DSM 100013</strain>
    </source>
</reference>
<dbReference type="GO" id="GO:0016755">
    <property type="term" value="F:aminoacyltransferase activity"/>
    <property type="evidence" value="ECO:0007669"/>
    <property type="project" value="InterPro"/>
</dbReference>
<comment type="caution">
    <text evidence="7">The sequence shown here is derived from an EMBL/GenBank/DDBJ whole genome shotgun (WGS) entry which is preliminary data.</text>
</comment>
<dbReference type="PANTHER" id="PTHR36174">
    <property type="entry name" value="LIPID II:GLYCINE GLYCYLTRANSFERASE"/>
    <property type="match status" value="1"/>
</dbReference>
<dbReference type="GO" id="GO:0071555">
    <property type="term" value="P:cell wall organization"/>
    <property type="evidence" value="ECO:0007669"/>
    <property type="project" value="UniProtKB-KW"/>
</dbReference>
<evidence type="ECO:0000313" key="8">
    <source>
        <dbReference type="Proteomes" id="UP000295504"/>
    </source>
</evidence>
<dbReference type="PANTHER" id="PTHR36174:SF1">
    <property type="entry name" value="LIPID II:GLYCINE GLYCYLTRANSFERASE"/>
    <property type="match status" value="1"/>
</dbReference>
<dbReference type="EMBL" id="SLYC01000020">
    <property type="protein sequence ID" value="TCQ01970.1"/>
    <property type="molecule type" value="Genomic_DNA"/>
</dbReference>
<dbReference type="InterPro" id="IPR050644">
    <property type="entry name" value="PG_Glycine_Bridge_Synth"/>
</dbReference>
<gene>
    <name evidence="7" type="ORF">EDD79_102026</name>
</gene>
<sequence length="348" mass="40845">MPILDKTNKADIERYNNFVRNSKFSNVTQDISWSSVKKDWENEQIYIEKDGEIVGAMSLLIRKGLGGFSMLYAPKGPVCDINDLETVQNLISEVDIIAKKYNAFMLRFDPEAIYDKDLENKYFKLGYKVRNIGFDQNSLIQPRYNMILYMDKYTEDELLESFNSKTRYNIRLASRKGVKVNYYDSEEALKIFYELYEITAGRNKIGMRPYSYFENMLNAFGERLRIYITEHEGDYLSAAISINYADKVWYIYGASSNVKRNLMPNYIMQWEMIKWAKEVGANKYDFGGVFELNNEDGLFRFKEGFCNKDGVTEFIGEIDKVYKPSIYYAFTTLVPKVQEFRKKINKRG</sequence>
<name>A0A4R2TEM2_9FIRM</name>
<accession>A0A4R2TEM2</accession>
<dbReference type="Proteomes" id="UP000295504">
    <property type="component" value="Unassembled WGS sequence"/>
</dbReference>
<keyword evidence="4" id="KW-0573">Peptidoglycan synthesis</keyword>
<dbReference type="InterPro" id="IPR016181">
    <property type="entry name" value="Acyl_CoA_acyltransferase"/>
</dbReference>